<evidence type="ECO:0000256" key="1">
    <source>
        <dbReference type="ARBA" id="ARBA00010164"/>
    </source>
</evidence>
<reference evidence="5" key="1">
    <citation type="submission" date="2020-11" db="EMBL/GenBank/DDBJ databases">
        <title>Azospira inquinata sp. nov.</title>
        <authorList>
            <person name="Moe W.M."/>
            <person name="Mikes M.C."/>
        </authorList>
    </citation>
    <scope>NUCLEOTIDE SEQUENCE</scope>
    <source>
        <strain evidence="5">Azo-3</strain>
    </source>
</reference>
<organism evidence="5 6">
    <name type="scientific">Azospira inquinata</name>
    <dbReference type="NCBI Taxonomy" id="2785627"/>
    <lineage>
        <taxon>Bacteria</taxon>
        <taxon>Pseudomonadati</taxon>
        <taxon>Pseudomonadota</taxon>
        <taxon>Betaproteobacteria</taxon>
        <taxon>Rhodocyclales</taxon>
        <taxon>Rhodocyclaceae</taxon>
        <taxon>Azospira</taxon>
    </lineage>
</organism>
<evidence type="ECO:0000259" key="4">
    <source>
        <dbReference type="Pfam" id="PF07804"/>
    </source>
</evidence>
<dbReference type="PANTHER" id="PTHR37419:SF8">
    <property type="entry name" value="TOXIN YJJJ"/>
    <property type="match status" value="1"/>
</dbReference>
<keyword evidence="2" id="KW-0808">Transferase</keyword>
<dbReference type="GO" id="GO:0004674">
    <property type="term" value="F:protein serine/threonine kinase activity"/>
    <property type="evidence" value="ECO:0007669"/>
    <property type="project" value="TreeGrafter"/>
</dbReference>
<name>A0A975SKA4_9RHOO</name>
<dbReference type="InterPro" id="IPR052028">
    <property type="entry name" value="HipA_Ser/Thr_kinase"/>
</dbReference>
<evidence type="ECO:0000313" key="6">
    <source>
        <dbReference type="Proteomes" id="UP000683428"/>
    </source>
</evidence>
<dbReference type="EMBL" id="CP064782">
    <property type="protein sequence ID" value="QWT47889.1"/>
    <property type="molecule type" value="Genomic_DNA"/>
</dbReference>
<dbReference type="AlphaFoldDB" id="A0A975SKA4"/>
<gene>
    <name evidence="5" type="ORF">Azoinq_08360</name>
</gene>
<dbReference type="Pfam" id="PF07804">
    <property type="entry name" value="HipA_C"/>
    <property type="match status" value="1"/>
</dbReference>
<feature type="domain" description="HipA-like C-terminal" evidence="4">
    <location>
        <begin position="166"/>
        <end position="362"/>
    </location>
</feature>
<dbReference type="InterPro" id="IPR016869">
    <property type="entry name" value="UCP028135_HipA-like"/>
</dbReference>
<keyword evidence="6" id="KW-1185">Reference proteome</keyword>
<comment type="similarity">
    <text evidence="1">Belongs to the HipA Ser/Thr kinase family.</text>
</comment>
<dbReference type="PIRSF" id="PIRSF028135">
    <property type="entry name" value="UCP028135_HipA-like"/>
    <property type="match status" value="1"/>
</dbReference>
<dbReference type="PANTHER" id="PTHR37419">
    <property type="entry name" value="SERINE/THREONINE-PROTEIN KINASE TOXIN HIPA"/>
    <property type="match status" value="1"/>
</dbReference>
<sequence length="448" mass="50443">MDLTLQIYVAGDWHDAVLLSLPDPAMGRRGKIRLDYEQDYALQWLFQDDEHACCMGFPVEIFCSYGGDSWPAFIDDILPSGASRRYWVNHLGLQNLSPMEQDGVLLHQGVIAPIGNLRIKESLPVMVPGSQLAGRRFSLAQVRDRDTDFLEYAQQMGAASGGAMGAGGEAPKLVLRCSAEEQVWIDTYQDDQACPDRHYLVKFPRGQRTPIDCDILRAEYHYYQELAALGIPTIDTAAMRLEEGARYPSLWLPRFDVAFKAGQLQRYGLESVYSLLNKPPGDYLSHLDVLAALIDLLSHQYLVREGRRQFDPAEFAIEWVKRDMLNVVFGNSDNHGRNVALLKTPEGIGLSPVFDFAPMKADPEGVVRTIKWPSPLEEGGNFNWWLIADRLKPWVAPDRLLPALGELANRLLGLRERLHSRGVPPSILDFPSLGFPFLDEKILSWKLP</sequence>
<evidence type="ECO:0000256" key="2">
    <source>
        <dbReference type="ARBA" id="ARBA00022679"/>
    </source>
</evidence>
<dbReference type="KEGG" id="aiq:Azoinq_08360"/>
<evidence type="ECO:0000256" key="3">
    <source>
        <dbReference type="ARBA" id="ARBA00022777"/>
    </source>
</evidence>
<proteinExistence type="inferred from homology"/>
<dbReference type="Proteomes" id="UP000683428">
    <property type="component" value="Chromosome"/>
</dbReference>
<keyword evidence="3" id="KW-0418">Kinase</keyword>
<dbReference type="InterPro" id="IPR012893">
    <property type="entry name" value="HipA-like_C"/>
</dbReference>
<dbReference type="GO" id="GO:0005829">
    <property type="term" value="C:cytosol"/>
    <property type="evidence" value="ECO:0007669"/>
    <property type="project" value="TreeGrafter"/>
</dbReference>
<dbReference type="RefSeq" id="WP_216130083.1">
    <property type="nucleotide sequence ID" value="NZ_CP064782.1"/>
</dbReference>
<evidence type="ECO:0000313" key="5">
    <source>
        <dbReference type="EMBL" id="QWT47889.1"/>
    </source>
</evidence>
<protein>
    <submittedName>
        <fullName evidence="5">Type II toxin-antitoxin system HipA family toxin</fullName>
    </submittedName>
</protein>
<accession>A0A975SKA4</accession>